<protein>
    <recommendedName>
        <fullName evidence="1">Ice-binding protein C-terminal domain-containing protein</fullName>
    </recommendedName>
</protein>
<dbReference type="InterPro" id="IPR013424">
    <property type="entry name" value="Ice-binding_C"/>
</dbReference>
<dbReference type="EMBL" id="PUHZ01000022">
    <property type="protein sequence ID" value="PQO43906.1"/>
    <property type="molecule type" value="Genomic_DNA"/>
</dbReference>
<proteinExistence type="predicted"/>
<evidence type="ECO:0000259" key="1">
    <source>
        <dbReference type="Pfam" id="PF07589"/>
    </source>
</evidence>
<dbReference type="Pfam" id="PF07589">
    <property type="entry name" value="PEP-CTERM"/>
    <property type="match status" value="1"/>
</dbReference>
<feature type="domain" description="Ice-binding protein C-terminal" evidence="1">
    <location>
        <begin position="186"/>
        <end position="212"/>
    </location>
</feature>
<organism evidence="2 3">
    <name type="scientific">Blastopirellula marina</name>
    <dbReference type="NCBI Taxonomy" id="124"/>
    <lineage>
        <taxon>Bacteria</taxon>
        <taxon>Pseudomonadati</taxon>
        <taxon>Planctomycetota</taxon>
        <taxon>Planctomycetia</taxon>
        <taxon>Pirellulales</taxon>
        <taxon>Pirellulaceae</taxon>
        <taxon>Blastopirellula</taxon>
    </lineage>
</organism>
<comment type="caution">
    <text evidence="2">The sequence shown here is derived from an EMBL/GenBank/DDBJ whole genome shotgun (WGS) entry which is preliminary data.</text>
</comment>
<dbReference type="Proteomes" id="UP000237819">
    <property type="component" value="Unassembled WGS sequence"/>
</dbReference>
<accession>A0A2S8GHG6</accession>
<reference evidence="2 3" key="1">
    <citation type="submission" date="2018-02" db="EMBL/GenBank/DDBJ databases">
        <title>Comparative genomes isolates from brazilian mangrove.</title>
        <authorList>
            <person name="Araujo J.E."/>
            <person name="Taketani R.G."/>
            <person name="Silva M.C.P."/>
            <person name="Loureco M.V."/>
            <person name="Andreote F.D."/>
        </authorList>
    </citation>
    <scope>NUCLEOTIDE SEQUENCE [LARGE SCALE GENOMIC DNA]</scope>
    <source>
        <strain evidence="2 3">Nap-Phe MGV</strain>
    </source>
</reference>
<name>A0A2S8GHG6_9BACT</name>
<dbReference type="NCBIfam" id="TIGR02595">
    <property type="entry name" value="PEP_CTERM"/>
    <property type="match status" value="1"/>
</dbReference>
<sequence>MGKLGLFLALAVLLTVTSRSDARMVHQHESVTGFADGTTPSSPNSFTIEFDNLPTFAESDGLLSLWTFGDFGANDEWIDVSIEGTYFGRIWDGNPGNDSFNSFWNMDVGSTYAVPFFPFGESSTYLILNVDLLNTFLADGILELTLTLSPSVNDNFFPLPPERINSSLKYVSGTPPVSSDGGGTVAAPEPSSLAILGMGSLCCGIGAFLRRRKAAQTEA</sequence>
<evidence type="ECO:0000313" key="3">
    <source>
        <dbReference type="Proteomes" id="UP000237819"/>
    </source>
</evidence>
<dbReference type="AlphaFoldDB" id="A0A2S8GHG6"/>
<gene>
    <name evidence="2" type="ORF">C5Y93_22230</name>
</gene>
<evidence type="ECO:0000313" key="2">
    <source>
        <dbReference type="EMBL" id="PQO43906.1"/>
    </source>
</evidence>